<accession>A0A0N4UE27</accession>
<name>A0A0N4UE27_DRAME</name>
<dbReference type="AlphaFoldDB" id="A0A0N4UE27"/>
<dbReference type="Proteomes" id="UP000274756">
    <property type="component" value="Unassembled WGS sequence"/>
</dbReference>
<sequence length="102" mass="11632">MIRYNDAKNIALPNFYQKSYQILQLQRCVRPLVETTVTEYELTATNDCEWLFGKAYNNCSCKGAHAHCYCKIAHWVIVSVGELLPTVVKKQTALFCVVSVNL</sequence>
<organism evidence="2 4">
    <name type="scientific">Dracunculus medinensis</name>
    <name type="common">Guinea worm</name>
    <dbReference type="NCBI Taxonomy" id="318479"/>
    <lineage>
        <taxon>Eukaryota</taxon>
        <taxon>Metazoa</taxon>
        <taxon>Ecdysozoa</taxon>
        <taxon>Nematoda</taxon>
        <taxon>Chromadorea</taxon>
        <taxon>Rhabditida</taxon>
        <taxon>Spirurina</taxon>
        <taxon>Dracunculoidea</taxon>
        <taxon>Dracunculidae</taxon>
        <taxon>Dracunculus</taxon>
    </lineage>
</organism>
<proteinExistence type="predicted"/>
<reference evidence="4" key="1">
    <citation type="submission" date="2017-02" db="UniProtKB">
        <authorList>
            <consortium name="WormBaseParasite"/>
        </authorList>
    </citation>
    <scope>IDENTIFICATION</scope>
</reference>
<evidence type="ECO:0000313" key="4">
    <source>
        <dbReference type="WBParaSite" id="DME_0000560801-mRNA-1"/>
    </source>
</evidence>
<reference evidence="1 3" key="2">
    <citation type="submission" date="2018-11" db="EMBL/GenBank/DDBJ databases">
        <authorList>
            <consortium name="Pathogen Informatics"/>
        </authorList>
    </citation>
    <scope>NUCLEOTIDE SEQUENCE [LARGE SCALE GENOMIC DNA]</scope>
</reference>
<evidence type="ECO:0000313" key="3">
    <source>
        <dbReference type="Proteomes" id="UP000274756"/>
    </source>
</evidence>
<gene>
    <name evidence="1" type="ORF">DME_LOCUS653</name>
</gene>
<dbReference type="WBParaSite" id="DME_0000560801-mRNA-1">
    <property type="protein sequence ID" value="DME_0000560801-mRNA-1"/>
    <property type="gene ID" value="DME_0000560801"/>
</dbReference>
<dbReference type="EMBL" id="UYYG01000006">
    <property type="protein sequence ID" value="VDN50680.1"/>
    <property type="molecule type" value="Genomic_DNA"/>
</dbReference>
<keyword evidence="3" id="KW-1185">Reference proteome</keyword>
<protein>
    <submittedName>
        <fullName evidence="4">SWIM-type domain-containing protein</fullName>
    </submittedName>
</protein>
<evidence type="ECO:0000313" key="1">
    <source>
        <dbReference type="EMBL" id="VDN50680.1"/>
    </source>
</evidence>
<dbReference type="Proteomes" id="UP000038040">
    <property type="component" value="Unplaced"/>
</dbReference>
<evidence type="ECO:0000313" key="2">
    <source>
        <dbReference type="Proteomes" id="UP000038040"/>
    </source>
</evidence>